<evidence type="ECO:0000313" key="2">
    <source>
        <dbReference type="Proteomes" id="UP001073122"/>
    </source>
</evidence>
<sequence>MYSKKKLLVETVFETAKKELPRASINSLSNYLSSLFDERYDFSRDERSFTRYYKSLVQDGEDYNIDDITLLYLSKYIGYKDFEDFCSKINIEGGDGSTTFKLGFSDMLSEQTPQVNITVNPIFKMPEFMKKNGMGIMEIVLLICLTTGGIAFSKKPNNQIQGFAGFFPSEQKCMYWDKSEYKPVDCQDKNPIYNHMIPFDYEKMTYFKRIERKDTLTVENSFGKIWYSKYNGIVEFFLSDGVDPNNGRELRKATEYIIDKYAGVIEEEIAE</sequence>
<dbReference type="EMBL" id="JAOVZW010000001">
    <property type="protein sequence ID" value="MCX8522738.1"/>
    <property type="molecule type" value="Genomic_DNA"/>
</dbReference>
<name>A0ABT3XKS7_9FLAO</name>
<dbReference type="Proteomes" id="UP001073122">
    <property type="component" value="Unassembled WGS sequence"/>
</dbReference>
<comment type="caution">
    <text evidence="1">The sequence shown here is derived from an EMBL/GenBank/DDBJ whole genome shotgun (WGS) entry which is preliminary data.</text>
</comment>
<protein>
    <submittedName>
        <fullName evidence="1">Uncharacterized protein</fullName>
    </submittedName>
</protein>
<accession>A0ABT3XKS7</accession>
<reference evidence="1" key="1">
    <citation type="submission" date="2022-10" db="EMBL/GenBank/DDBJ databases">
        <title>Chryseobacterium sp. nov., a novel bacterial species.</title>
        <authorList>
            <person name="Cao Y."/>
        </authorList>
    </citation>
    <scope>NUCLEOTIDE SEQUENCE</scope>
    <source>
        <strain evidence="1">CCTCC AB2015118</strain>
    </source>
</reference>
<evidence type="ECO:0000313" key="1">
    <source>
        <dbReference type="EMBL" id="MCX8522738.1"/>
    </source>
</evidence>
<dbReference type="RefSeq" id="WP_267264059.1">
    <property type="nucleotide sequence ID" value="NZ_JAOVZW010000001.1"/>
</dbReference>
<organism evidence="1 2">
    <name type="scientific">Chryseobacterium formosus</name>
    <dbReference type="NCBI Taxonomy" id="1537363"/>
    <lineage>
        <taxon>Bacteria</taxon>
        <taxon>Pseudomonadati</taxon>
        <taxon>Bacteroidota</taxon>
        <taxon>Flavobacteriia</taxon>
        <taxon>Flavobacteriales</taxon>
        <taxon>Weeksellaceae</taxon>
        <taxon>Chryseobacterium group</taxon>
        <taxon>Chryseobacterium</taxon>
    </lineage>
</organism>
<gene>
    <name evidence="1" type="ORF">OF897_02235</name>
</gene>
<keyword evidence="2" id="KW-1185">Reference proteome</keyword>
<proteinExistence type="predicted"/>